<protein>
    <recommendedName>
        <fullName evidence="2">M23ase beta-sheet core domain-containing protein</fullName>
    </recommendedName>
</protein>
<evidence type="ECO:0000259" key="2">
    <source>
        <dbReference type="Pfam" id="PF01551"/>
    </source>
</evidence>
<evidence type="ECO:0000256" key="1">
    <source>
        <dbReference type="SAM" id="SignalP"/>
    </source>
</evidence>
<dbReference type="Pfam" id="PF01551">
    <property type="entry name" value="Peptidase_M23"/>
    <property type="match status" value="1"/>
</dbReference>
<proteinExistence type="predicted"/>
<dbReference type="SUPFAM" id="SSF51261">
    <property type="entry name" value="Duplicated hybrid motif"/>
    <property type="match status" value="1"/>
</dbReference>
<keyword evidence="4" id="KW-1185">Reference proteome</keyword>
<dbReference type="GO" id="GO:0004222">
    <property type="term" value="F:metalloendopeptidase activity"/>
    <property type="evidence" value="ECO:0007669"/>
    <property type="project" value="TreeGrafter"/>
</dbReference>
<dbReference type="CDD" id="cd12797">
    <property type="entry name" value="M23_peptidase"/>
    <property type="match status" value="1"/>
</dbReference>
<dbReference type="PANTHER" id="PTHR21666:SF285">
    <property type="entry name" value="M23 FAMILY METALLOPEPTIDASE"/>
    <property type="match status" value="1"/>
</dbReference>
<dbReference type="EMBL" id="LVXG01000023">
    <property type="protein sequence ID" value="OQP47003.1"/>
    <property type="molecule type" value="Genomic_DNA"/>
</dbReference>
<dbReference type="InterPro" id="IPR013783">
    <property type="entry name" value="Ig-like_fold"/>
</dbReference>
<feature type="domain" description="M23ase beta-sheet core" evidence="2">
    <location>
        <begin position="52"/>
        <end position="118"/>
    </location>
</feature>
<reference evidence="4" key="1">
    <citation type="submission" date="2016-04" db="EMBL/GenBank/DDBJ databases">
        <authorList>
            <person name="Chen L."/>
            <person name="Zhuang W."/>
            <person name="Wang G."/>
        </authorList>
    </citation>
    <scope>NUCLEOTIDE SEQUENCE [LARGE SCALE GENOMIC DNA]</scope>
    <source>
        <strain evidence="4">17621</strain>
    </source>
</reference>
<accession>A0A1V9ELI6</accession>
<name>A0A1V9ELI6_9BACT</name>
<gene>
    <name evidence="3" type="ORF">A4H97_05660</name>
</gene>
<feature type="chain" id="PRO_5010714270" description="M23ase beta-sheet core domain-containing protein" evidence="1">
    <location>
        <begin position="18"/>
        <end position="567"/>
    </location>
</feature>
<dbReference type="AlphaFoldDB" id="A0A1V9ELI6"/>
<dbReference type="RefSeq" id="WP_081201013.1">
    <property type="nucleotide sequence ID" value="NZ_FOCZ01000002.1"/>
</dbReference>
<dbReference type="InterPro" id="IPR050570">
    <property type="entry name" value="Cell_wall_metabolism_enzyme"/>
</dbReference>
<dbReference type="STRING" id="354355.SAMN05660816_01157"/>
<dbReference type="InterPro" id="IPR011055">
    <property type="entry name" value="Dup_hybrid_motif"/>
</dbReference>
<organism evidence="3 4">
    <name type="scientific">Niastella yeongjuensis</name>
    <dbReference type="NCBI Taxonomy" id="354355"/>
    <lineage>
        <taxon>Bacteria</taxon>
        <taxon>Pseudomonadati</taxon>
        <taxon>Bacteroidota</taxon>
        <taxon>Chitinophagia</taxon>
        <taxon>Chitinophagales</taxon>
        <taxon>Chitinophagaceae</taxon>
        <taxon>Niastella</taxon>
    </lineage>
</organism>
<dbReference type="Proteomes" id="UP000192610">
    <property type="component" value="Unassembled WGS sequence"/>
</dbReference>
<dbReference type="Gene3D" id="2.60.40.10">
    <property type="entry name" value="Immunoglobulins"/>
    <property type="match status" value="1"/>
</dbReference>
<feature type="signal peptide" evidence="1">
    <location>
        <begin position="1"/>
        <end position="17"/>
    </location>
</feature>
<keyword evidence="1" id="KW-0732">Signal</keyword>
<evidence type="ECO:0000313" key="3">
    <source>
        <dbReference type="EMBL" id="OQP47003.1"/>
    </source>
</evidence>
<dbReference type="InterPro" id="IPR016047">
    <property type="entry name" value="M23ase_b-sheet_dom"/>
</dbReference>
<evidence type="ECO:0000313" key="4">
    <source>
        <dbReference type="Proteomes" id="UP000192610"/>
    </source>
</evidence>
<dbReference type="Gene3D" id="2.70.70.10">
    <property type="entry name" value="Glucose Permease (Domain IIA)"/>
    <property type="match status" value="1"/>
</dbReference>
<dbReference type="PANTHER" id="PTHR21666">
    <property type="entry name" value="PEPTIDASE-RELATED"/>
    <property type="match status" value="1"/>
</dbReference>
<comment type="caution">
    <text evidence="3">The sequence shown here is derived from an EMBL/GenBank/DDBJ whole genome shotgun (WGS) entry which is preliminary data.</text>
</comment>
<sequence>MRILTLFLLLNSSALVAQIFPPTSYPQGYFRDPLEIPIRLAGNFGELRPNHYHMGLDIKTNARENLPVYVAADGYISRIKIEPYGFGRAIYITHPNGFTTVYAHLNAFNPTLEKWVKDQQYQQQSWKVFLELTPDLFPVKKGDFLANSGNTGGSQAPHLHFEVRRSDGDVNVNPFLFGFQIPDNVPPQLQRLAIYDRTRSVYEQSPRLFPVKAYSGSTYISTPSVITVSSPLISFAIGAYDTQTGSTNHNGIYESTLTIDDQPVVAFRMDNISYNDTRDLNAHIDYKNKAQGGPFLQHLSELPGYTNAIYKCKNGNGAIDVSDGVVHTVSIQVKDASGNISTLGCKVRFIKGSQAPAPAGKPFYPQMMDGLENPECEFFLGERCLYDSVHIRYIKSANSNAHVVSSIHTIGAAYIPIRDSMLVRIQPVRTLTDAERSRTVMQWFAGTKSEVQKVQWQGNWASARFRDMGSFQLVLDIEPPAIAPVGFANGADLSKAARLTFKVTDNLEEIKNVKTELDGKWLRFSNDKGEIFIYQFDEKCMAGQHELKIRAEDEAGNVTAKTYNFTR</sequence>
<dbReference type="OrthoDB" id="9810477at2"/>